<name>A0ABR3ISH9_9AGAR</name>
<dbReference type="InterPro" id="IPR051763">
    <property type="entry name" value="Copper_Homeo_Regul"/>
</dbReference>
<feature type="region of interest" description="Disordered" evidence="8">
    <location>
        <begin position="518"/>
        <end position="581"/>
    </location>
</feature>
<evidence type="ECO:0000256" key="5">
    <source>
        <dbReference type="ARBA" id="ARBA00023015"/>
    </source>
</evidence>
<comment type="caution">
    <text evidence="10">The sequence shown here is derived from an EMBL/GenBank/DDBJ whole genome shotgun (WGS) entry which is preliminary data.</text>
</comment>
<keyword evidence="5" id="KW-0805">Transcription regulation</keyword>
<dbReference type="PANTHER" id="PTHR28088">
    <property type="entry name" value="TRANSCRIPTIONAL ACTIVATOR HAA1-RELATED"/>
    <property type="match status" value="1"/>
</dbReference>
<organism evidence="10 11">
    <name type="scientific">Hohenbuehelia grisea</name>
    <dbReference type="NCBI Taxonomy" id="104357"/>
    <lineage>
        <taxon>Eukaryota</taxon>
        <taxon>Fungi</taxon>
        <taxon>Dikarya</taxon>
        <taxon>Basidiomycota</taxon>
        <taxon>Agaricomycotina</taxon>
        <taxon>Agaricomycetes</taxon>
        <taxon>Agaricomycetidae</taxon>
        <taxon>Agaricales</taxon>
        <taxon>Pleurotineae</taxon>
        <taxon>Pleurotaceae</taxon>
        <taxon>Hohenbuehelia</taxon>
    </lineage>
</organism>
<feature type="region of interest" description="Disordered" evidence="8">
    <location>
        <begin position="188"/>
        <end position="223"/>
    </location>
</feature>
<dbReference type="SMART" id="SM01090">
    <property type="entry name" value="Copper-fist"/>
    <property type="match status" value="1"/>
</dbReference>
<feature type="region of interest" description="Disordered" evidence="8">
    <location>
        <begin position="124"/>
        <end position="145"/>
    </location>
</feature>
<sequence>MTTTIDFQPPPPHTTDGSPISQRRIACCGSITLAAPVVGDASPATPHTQPTQGNSNNMVLVDNKKYACETCIKGHRSSSCKHTDRPLFEIKKKGRPVTQCEHCRELRKSKQVHVKCMCEARAESTSPVPSSSSTSTNKDKSKAPAEAAFPHGLPEALGASVGLLSSSESEHDASCSCSTGGGCNCCTPRKSAPRTRDKVAKAKSARASSSRSPEAAGAEIPDRMQSQIMARIAELRPVLPRPPSSGSRATQTGPVHHPSSNLPHAQFQRHHHHHAQSSFSPYSRAYEDASNFSSPSETYDNDFPAPQADMLPSDDDLQRLMQQVDTYGWSAPPNLVARTGEPVQFPSTCTCGSSCSCPGCFQHNASSQTSPSAFSHCTNPGACGACLDCTIMSFAATQTPLPESQATRQQQNETIEEWFGRISVDPSYDSSVSFDPNANQATAQWTVGGMGAQPEGFGFSDLGALTFATSNERPSALSTDDLAPSPTMLSSTTDSSLGAPFLSEPSLNVLMQGGIADARSLSAPPPSAHGSEGVTWPYPGDEGFYGGHRSSSSSTSLDQASVSEPGSSHDTTALRTRPYYR</sequence>
<accession>A0ABR3ISH9</accession>
<comment type="subcellular location">
    <subcellularLocation>
        <location evidence="1">Nucleus</location>
    </subcellularLocation>
</comment>
<feature type="compositionally biased region" description="Polar residues" evidence="8">
    <location>
        <begin position="244"/>
        <end position="263"/>
    </location>
</feature>
<evidence type="ECO:0000259" key="9">
    <source>
        <dbReference type="PROSITE" id="PS50073"/>
    </source>
</evidence>
<dbReference type="InterPro" id="IPR036395">
    <property type="entry name" value="Cu_fist_DNA-bd_dom_sf"/>
</dbReference>
<dbReference type="PROSITE" id="PS01119">
    <property type="entry name" value="COPPER_FIST_1"/>
    <property type="match status" value="1"/>
</dbReference>
<keyword evidence="4" id="KW-0186">Copper</keyword>
<feature type="domain" description="Copper-fist" evidence="9">
    <location>
        <begin position="58"/>
        <end position="97"/>
    </location>
</feature>
<proteinExistence type="predicted"/>
<evidence type="ECO:0000256" key="1">
    <source>
        <dbReference type="ARBA" id="ARBA00004123"/>
    </source>
</evidence>
<feature type="region of interest" description="Disordered" evidence="8">
    <location>
        <begin position="1"/>
        <end position="21"/>
    </location>
</feature>
<evidence type="ECO:0000256" key="2">
    <source>
        <dbReference type="ARBA" id="ARBA00022723"/>
    </source>
</evidence>
<dbReference type="EMBL" id="JASNQZ010000015">
    <property type="protein sequence ID" value="KAL0946262.1"/>
    <property type="molecule type" value="Genomic_DNA"/>
</dbReference>
<dbReference type="PRINTS" id="PR00617">
    <property type="entry name" value="COPPERFIST"/>
</dbReference>
<evidence type="ECO:0000256" key="3">
    <source>
        <dbReference type="ARBA" id="ARBA00022833"/>
    </source>
</evidence>
<evidence type="ECO:0000256" key="4">
    <source>
        <dbReference type="ARBA" id="ARBA00023008"/>
    </source>
</evidence>
<keyword evidence="7" id="KW-0539">Nucleus</keyword>
<evidence type="ECO:0000313" key="10">
    <source>
        <dbReference type="EMBL" id="KAL0946262.1"/>
    </source>
</evidence>
<gene>
    <name evidence="10" type="ORF">HGRIS_012517</name>
</gene>
<evidence type="ECO:0000256" key="7">
    <source>
        <dbReference type="ARBA" id="ARBA00023242"/>
    </source>
</evidence>
<feature type="compositionally biased region" description="Low complexity" evidence="8">
    <location>
        <begin position="205"/>
        <end position="219"/>
    </location>
</feature>
<evidence type="ECO:0000256" key="6">
    <source>
        <dbReference type="ARBA" id="ARBA00023163"/>
    </source>
</evidence>
<dbReference type="PANTHER" id="PTHR28088:SF5">
    <property type="entry name" value="TRANSCRIPTIONAL ACTIVATOR HAA1-RELATED"/>
    <property type="match status" value="1"/>
</dbReference>
<dbReference type="InterPro" id="IPR001083">
    <property type="entry name" value="Cu_fist_DNA-bd_dom"/>
</dbReference>
<feature type="region of interest" description="Disordered" evidence="8">
    <location>
        <begin position="238"/>
        <end position="312"/>
    </location>
</feature>
<keyword evidence="2" id="KW-0479">Metal-binding</keyword>
<protein>
    <recommendedName>
        <fullName evidence="9">Copper-fist domain-containing protein</fullName>
    </recommendedName>
</protein>
<feature type="region of interest" description="Disordered" evidence="8">
    <location>
        <begin position="474"/>
        <end position="497"/>
    </location>
</feature>
<dbReference type="SUPFAM" id="SSF57879">
    <property type="entry name" value="Zinc domain conserved in yeast copper-regulated transcription factors"/>
    <property type="match status" value="1"/>
</dbReference>
<dbReference type="Proteomes" id="UP001556367">
    <property type="component" value="Unassembled WGS sequence"/>
</dbReference>
<keyword evidence="11" id="KW-1185">Reference proteome</keyword>
<feature type="compositionally biased region" description="Low complexity" evidence="8">
    <location>
        <begin position="550"/>
        <end position="563"/>
    </location>
</feature>
<reference evidence="11" key="1">
    <citation type="submission" date="2024-06" db="EMBL/GenBank/DDBJ databases">
        <title>Multi-omics analyses provide insights into the biosynthesis of the anticancer antibiotic pleurotin in Hohenbuehelia grisea.</title>
        <authorList>
            <person name="Weaver J.A."/>
            <person name="Alberti F."/>
        </authorList>
    </citation>
    <scope>NUCLEOTIDE SEQUENCE [LARGE SCALE GENOMIC DNA]</scope>
    <source>
        <strain evidence="11">T-177</strain>
    </source>
</reference>
<evidence type="ECO:0000313" key="11">
    <source>
        <dbReference type="Proteomes" id="UP001556367"/>
    </source>
</evidence>
<dbReference type="Pfam" id="PF00649">
    <property type="entry name" value="Copper-fist"/>
    <property type="match status" value="1"/>
</dbReference>
<feature type="compositionally biased region" description="Polar residues" evidence="8">
    <location>
        <begin position="487"/>
        <end position="496"/>
    </location>
</feature>
<evidence type="ECO:0000256" key="8">
    <source>
        <dbReference type="SAM" id="MobiDB-lite"/>
    </source>
</evidence>
<feature type="compositionally biased region" description="Low complexity" evidence="8">
    <location>
        <begin position="124"/>
        <end position="136"/>
    </location>
</feature>
<keyword evidence="3" id="KW-0862">Zinc</keyword>
<dbReference type="SMART" id="SM00412">
    <property type="entry name" value="Cu_FIST"/>
    <property type="match status" value="1"/>
</dbReference>
<keyword evidence="6" id="KW-0804">Transcription</keyword>
<dbReference type="Gene3D" id="3.90.430.10">
    <property type="entry name" value="Copper fist DNA-binding domain"/>
    <property type="match status" value="1"/>
</dbReference>
<dbReference type="PROSITE" id="PS50073">
    <property type="entry name" value="COPPER_FIST_2"/>
    <property type="match status" value="1"/>
</dbReference>
<feature type="compositionally biased region" description="Polar residues" evidence="8">
    <location>
        <begin position="564"/>
        <end position="574"/>
    </location>
</feature>